<keyword evidence="7 10" id="KW-0406">Ion transport</keyword>
<evidence type="ECO:0000256" key="2">
    <source>
        <dbReference type="ARBA" id="ARBA00007254"/>
    </source>
</evidence>
<feature type="transmembrane region" description="Helical" evidence="10">
    <location>
        <begin position="70"/>
        <end position="93"/>
    </location>
</feature>
<comment type="caution">
    <text evidence="11">The sequence shown here is derived from an EMBL/GenBank/DDBJ whole genome shotgun (WGS) entry which is preliminary data.</text>
</comment>
<dbReference type="PANTHER" id="PTHR30266">
    <property type="entry name" value="MECHANOSENSITIVE CHANNEL MSCL"/>
    <property type="match status" value="1"/>
</dbReference>
<evidence type="ECO:0000256" key="4">
    <source>
        <dbReference type="ARBA" id="ARBA00022475"/>
    </source>
</evidence>
<protein>
    <recommendedName>
        <fullName evidence="10">Large-conductance mechanosensitive channel</fullName>
    </recommendedName>
</protein>
<comment type="similarity">
    <text evidence="2 10">Belongs to the MscL family.</text>
</comment>
<evidence type="ECO:0000256" key="10">
    <source>
        <dbReference type="HAMAP-Rule" id="MF_00115"/>
    </source>
</evidence>
<dbReference type="EMBL" id="LSCV01000002">
    <property type="protein sequence ID" value="KXB42505.1"/>
    <property type="molecule type" value="Genomic_DNA"/>
</dbReference>
<dbReference type="GO" id="GO:0005886">
    <property type="term" value="C:plasma membrane"/>
    <property type="evidence" value="ECO:0007669"/>
    <property type="project" value="UniProtKB-SubCell"/>
</dbReference>
<evidence type="ECO:0000256" key="3">
    <source>
        <dbReference type="ARBA" id="ARBA00022448"/>
    </source>
</evidence>
<dbReference type="InterPro" id="IPR036019">
    <property type="entry name" value="MscL_channel"/>
</dbReference>
<dbReference type="SUPFAM" id="SSF81330">
    <property type="entry name" value="Gated mechanosensitive channel"/>
    <property type="match status" value="1"/>
</dbReference>
<dbReference type="InterPro" id="IPR001185">
    <property type="entry name" value="MS_channel"/>
</dbReference>
<feature type="transmembrane region" description="Helical" evidence="10">
    <location>
        <begin position="14"/>
        <end position="33"/>
    </location>
</feature>
<dbReference type="RefSeq" id="WP_066712560.1">
    <property type="nucleotide sequence ID" value="NZ_JARFNM010000001.1"/>
</dbReference>
<dbReference type="InterPro" id="IPR019823">
    <property type="entry name" value="Mechanosensitive_channel_CS"/>
</dbReference>
<dbReference type="Pfam" id="PF01741">
    <property type="entry name" value="MscL"/>
    <property type="match status" value="1"/>
</dbReference>
<evidence type="ECO:0000256" key="9">
    <source>
        <dbReference type="ARBA" id="ARBA00023303"/>
    </source>
</evidence>
<dbReference type="PRINTS" id="PR01264">
    <property type="entry name" value="MECHCHANNEL"/>
</dbReference>
<dbReference type="GO" id="GO:0008381">
    <property type="term" value="F:mechanosensitive monoatomic ion channel activity"/>
    <property type="evidence" value="ECO:0007669"/>
    <property type="project" value="UniProtKB-UniRule"/>
</dbReference>
<accession>A0A133YH33</accession>
<organism evidence="11 12">
    <name type="scientific">Amygdalobacter nucleatus</name>
    <dbReference type="NCBI Taxonomy" id="3029274"/>
    <lineage>
        <taxon>Bacteria</taxon>
        <taxon>Bacillati</taxon>
        <taxon>Bacillota</taxon>
        <taxon>Clostridia</taxon>
        <taxon>Eubacteriales</taxon>
        <taxon>Oscillospiraceae</taxon>
        <taxon>Amygdalobacter</taxon>
    </lineage>
</organism>
<evidence type="ECO:0000256" key="1">
    <source>
        <dbReference type="ARBA" id="ARBA00004651"/>
    </source>
</evidence>
<dbReference type="Gene3D" id="1.10.1200.120">
    <property type="entry name" value="Large-conductance mechanosensitive channel, MscL, domain 1"/>
    <property type="match status" value="1"/>
</dbReference>
<dbReference type="PATRIC" id="fig|1497955.3.peg.176"/>
<proteinExistence type="inferred from homology"/>
<comment type="subunit">
    <text evidence="10">Homopentamer.</text>
</comment>
<dbReference type="STRING" id="1497955.HMPREF1872_00181"/>
<dbReference type="InterPro" id="IPR037673">
    <property type="entry name" value="MSC/AndL"/>
</dbReference>
<evidence type="ECO:0000256" key="5">
    <source>
        <dbReference type="ARBA" id="ARBA00022692"/>
    </source>
</evidence>
<keyword evidence="5 10" id="KW-0812">Transmembrane</keyword>
<keyword evidence="9 10" id="KW-0407">Ion channel</keyword>
<name>A0A133YH33_9FIRM</name>
<dbReference type="NCBIfam" id="TIGR00220">
    <property type="entry name" value="mscL"/>
    <property type="match status" value="1"/>
</dbReference>
<keyword evidence="12" id="KW-1185">Reference proteome</keyword>
<evidence type="ECO:0000313" key="12">
    <source>
        <dbReference type="Proteomes" id="UP000070080"/>
    </source>
</evidence>
<reference evidence="12" key="1">
    <citation type="submission" date="2016-01" db="EMBL/GenBank/DDBJ databases">
        <authorList>
            <person name="Mitreva M."/>
            <person name="Pepin K.H."/>
            <person name="Mihindukulasuriya K.A."/>
            <person name="Fulton R."/>
            <person name="Fronick C."/>
            <person name="O'Laughlin M."/>
            <person name="Miner T."/>
            <person name="Herter B."/>
            <person name="Rosa B.A."/>
            <person name="Cordes M."/>
            <person name="Tomlinson C."/>
            <person name="Wollam A."/>
            <person name="Palsikar V.B."/>
            <person name="Mardis E.R."/>
            <person name="Wilson R.K."/>
        </authorList>
    </citation>
    <scope>NUCLEOTIDE SEQUENCE [LARGE SCALE GENOMIC DNA]</scope>
    <source>
        <strain evidence="12">KA00274</strain>
    </source>
</reference>
<dbReference type="OrthoDB" id="9810350at2"/>
<dbReference type="Proteomes" id="UP000070080">
    <property type="component" value="Unassembled WGS sequence"/>
</dbReference>
<evidence type="ECO:0000256" key="8">
    <source>
        <dbReference type="ARBA" id="ARBA00023136"/>
    </source>
</evidence>
<evidence type="ECO:0000313" key="11">
    <source>
        <dbReference type="EMBL" id="KXB42505.1"/>
    </source>
</evidence>
<feature type="transmembrane region" description="Helical" evidence="10">
    <location>
        <begin position="40"/>
        <end position="58"/>
    </location>
</feature>
<dbReference type="PANTHER" id="PTHR30266:SF2">
    <property type="entry name" value="LARGE-CONDUCTANCE MECHANOSENSITIVE CHANNEL"/>
    <property type="match status" value="1"/>
</dbReference>
<evidence type="ECO:0000256" key="7">
    <source>
        <dbReference type="ARBA" id="ARBA00023065"/>
    </source>
</evidence>
<comment type="subcellular location">
    <subcellularLocation>
        <location evidence="1 10">Cell membrane</location>
        <topology evidence="1 10">Multi-pass membrane protein</topology>
    </subcellularLocation>
</comment>
<comment type="function">
    <text evidence="10">Channel that opens in response to stretch forces in the membrane lipid bilayer. May participate in the regulation of osmotic pressure changes within the cell.</text>
</comment>
<keyword evidence="3 10" id="KW-0813">Transport</keyword>
<dbReference type="AlphaFoldDB" id="A0A133YH33"/>
<dbReference type="PROSITE" id="PS01327">
    <property type="entry name" value="MSCL"/>
    <property type="match status" value="1"/>
</dbReference>
<keyword evidence="6 10" id="KW-1133">Transmembrane helix</keyword>
<dbReference type="HAMAP" id="MF_00115">
    <property type="entry name" value="MscL"/>
    <property type="match status" value="1"/>
</dbReference>
<keyword evidence="8 10" id="KW-0472">Membrane</keyword>
<gene>
    <name evidence="10" type="primary">mscL</name>
    <name evidence="11" type="ORF">HMPREF1872_00181</name>
</gene>
<keyword evidence="4 10" id="KW-1003">Cell membrane</keyword>
<sequence length="129" mass="14051">MGKFKSLLEEFKAFIARGNVIDLAVGVIIGSAFSNIVKALVDCVMMPIIGIILGGIDFSNLSFNIGNTPILIGTFFQAVFNFLIIAVVIFSFVKIISLAKHKQKEEAPAVPETPADIKLLTEIRDLLKK</sequence>
<evidence type="ECO:0000256" key="6">
    <source>
        <dbReference type="ARBA" id="ARBA00022989"/>
    </source>
</evidence>